<reference evidence="3 4" key="1">
    <citation type="submission" date="2017-11" db="EMBL/GenBank/DDBJ databases">
        <title>Streptomyces carmine sp. nov., a novel actinomycete isolated from Sophora alopecuroides in Xinjiang, China.</title>
        <authorList>
            <person name="Wang Y."/>
            <person name="Luo X."/>
            <person name="Wan C."/>
            <person name="Zhang L."/>
        </authorList>
    </citation>
    <scope>NUCLEOTIDE SEQUENCE [LARGE SCALE GENOMIC DNA]</scope>
    <source>
        <strain evidence="3 4">TRM SA0054</strain>
    </source>
</reference>
<proteinExistence type="predicted"/>
<comment type="caution">
    <text evidence="3">The sequence shown here is derived from an EMBL/GenBank/DDBJ whole genome shotgun (WGS) entry which is preliminary data.</text>
</comment>
<organism evidence="3 4">
    <name type="scientific">Streptomyces carminius</name>
    <dbReference type="NCBI Taxonomy" id="2665496"/>
    <lineage>
        <taxon>Bacteria</taxon>
        <taxon>Bacillati</taxon>
        <taxon>Actinomycetota</taxon>
        <taxon>Actinomycetes</taxon>
        <taxon>Kitasatosporales</taxon>
        <taxon>Streptomycetaceae</taxon>
        <taxon>Streptomyces</taxon>
    </lineage>
</organism>
<sequence length="737" mass="80069">MVAKLEKLAEDARSGMLAKSEKTEWRGENAGVTKPFVKKTVKEFDDAAAQAKSIKNVLKDAHTDLKAVQSELKTAVTDGGKQGIRVQDKGDGTVWCVIEHAPDNGDPTEQQREARKGLEDRINKLIARAEEIDDSAARALKKSHGGDTHNFGHAKYSSLDDAQAERALELAALGPGMNKQQYAEFNTLMSFNSKDPEFSTTFYKGLGGPEQALRFYGRMSLDGTLGDDKERLALAKDFQRNMGVALATATDPDNKSRLPASWGEKFRELGTRQIELEQGAFGREYYGYQLLGGMLRHGNYDADFLTPIAEHITQLHHEEPMRFMSTKPTGMGDPDYGFNPSGKNGAGYAPLTSVLEALGHSPEASERFFTGEPTVYRENGTVDKDARLDYKYLDEFTKEDFEWPPDTLAPPGTDGAEDAFNHGPNALGHALEAATTGRAYDSQSTAPVEHTRKGAELTERLVSYFGDHPELIRHNENGEAEDLKTGPLHALRDSLGNITADYMGDFQRVMYGGDVSSGRFPVPGEAAVFADSGQVQRFLAEVGQDPDAYASITTAQQAYTSLLVDEVVNGESQSTVSLEQRVSNSVAPGALIAGIMSEARADAVLDYHAASAKDFNEAAADKGKWANRVVELGTSAIPPRVPVVGEVINWVAEDITESVVKSVEKDVVTAGEEEGSRDYSRARQATVDATEEIVRRALLNRSDINSDTALDIRETASTQAGNSYGEGSMWEASGDAS</sequence>
<protein>
    <recommendedName>
        <fullName evidence="5">AG2 protein</fullName>
    </recommendedName>
</protein>
<name>A0A2M8M2Q3_9ACTN</name>
<dbReference type="AlphaFoldDB" id="A0A2M8M2Q3"/>
<evidence type="ECO:0008006" key="5">
    <source>
        <dbReference type="Google" id="ProtNLM"/>
    </source>
</evidence>
<evidence type="ECO:0000256" key="1">
    <source>
        <dbReference type="SAM" id="Coils"/>
    </source>
</evidence>
<evidence type="ECO:0000256" key="2">
    <source>
        <dbReference type="SAM" id="MobiDB-lite"/>
    </source>
</evidence>
<keyword evidence="1" id="KW-0175">Coiled coil</keyword>
<accession>A0A2M8M2Q3</accession>
<dbReference type="EMBL" id="PGGW01000019">
    <property type="protein sequence ID" value="PJE98477.1"/>
    <property type="molecule type" value="Genomic_DNA"/>
</dbReference>
<feature type="region of interest" description="Disordered" evidence="2">
    <location>
        <begin position="1"/>
        <end position="27"/>
    </location>
</feature>
<feature type="region of interest" description="Disordered" evidence="2">
    <location>
        <begin position="715"/>
        <end position="737"/>
    </location>
</feature>
<feature type="coiled-coil region" evidence="1">
    <location>
        <begin position="108"/>
        <end position="135"/>
    </location>
</feature>
<keyword evidence="4" id="KW-1185">Reference proteome</keyword>
<dbReference type="Proteomes" id="UP000230407">
    <property type="component" value="Unassembled WGS sequence"/>
</dbReference>
<evidence type="ECO:0000313" key="4">
    <source>
        <dbReference type="Proteomes" id="UP000230407"/>
    </source>
</evidence>
<dbReference type="RefSeq" id="WP_100201315.1">
    <property type="nucleotide sequence ID" value="NZ_PGGW01000019.1"/>
</dbReference>
<gene>
    <name evidence="3" type="ORF">CUT44_07150</name>
</gene>
<evidence type="ECO:0000313" key="3">
    <source>
        <dbReference type="EMBL" id="PJE98477.1"/>
    </source>
</evidence>